<keyword evidence="3" id="KW-1003">Cell membrane</keyword>
<sequence length="449" mass="48106">MSTSMTKGSPLKLMLQFALPLLMGNLLQQTYNIIDAAIVGQILGADALASVGSSSSVQFLVLGFCIGCCAGFGVPVARYFGAGDHRTMRNYIFNGAVLTAIIAAILMIACSLSCGQILHLLSVPDDIFGNAYVYLIVIFIGIPFTLLYNYLSSILRSVGDSRTPFLFLGFSAVLNIFLDLFCIIVLKWGCMGAAIATITAQAISGILCFFYIRGKMQLLRLEKENMIVQKDAVKELLGMGLPMGFQFSITAIGSMVMQAANNGLGSIYVSAFTAAMRIKQFLLCPFDAIGTAASVFCSQNLGARQADRIKKGALEATIAGCIYGFSAGLILIFFGRPLSMIFLSKNATAVLDASAKYLRCLGFFFGILGILNVCRMVTQGLGYSGRAIFSGVMEMIGRVIVSVGFVGTMGYTAICFADQAAWIAASCYIGPTCIWCIRRSIKLLEGKQA</sequence>
<keyword evidence="5 7" id="KW-1133">Transmembrane helix</keyword>
<dbReference type="EMBL" id="CABHNB010000003">
    <property type="protein sequence ID" value="VUW90812.1"/>
    <property type="molecule type" value="Genomic_DNA"/>
</dbReference>
<evidence type="ECO:0000313" key="9">
    <source>
        <dbReference type="EMBL" id="VUW90812.1"/>
    </source>
</evidence>
<evidence type="ECO:0000256" key="5">
    <source>
        <dbReference type="ARBA" id="ARBA00022989"/>
    </source>
</evidence>
<reference evidence="9 11" key="2">
    <citation type="submission" date="2019-07" db="EMBL/GenBank/DDBJ databases">
        <authorList>
            <person name="Hibberd C M."/>
            <person name="Gehrig L. J."/>
            <person name="Chang H.-W."/>
            <person name="Venkatesh S."/>
        </authorList>
    </citation>
    <scope>NUCLEOTIDE SEQUENCE [LARGE SCALE GENOMIC DNA]</scope>
    <source>
        <strain evidence="9">Ruminococcus_obeum_SSTS_Bg7063</strain>
    </source>
</reference>
<evidence type="ECO:0000313" key="8">
    <source>
        <dbReference type="EMBL" id="CUN87941.1"/>
    </source>
</evidence>
<dbReference type="PANTHER" id="PTHR43549:SF3">
    <property type="entry name" value="MULTIDRUG RESISTANCE PROTEIN YPNP-RELATED"/>
    <property type="match status" value="1"/>
</dbReference>
<dbReference type="Proteomes" id="UP000095409">
    <property type="component" value="Unassembled WGS sequence"/>
</dbReference>
<dbReference type="Pfam" id="PF01554">
    <property type="entry name" value="MatE"/>
    <property type="match status" value="2"/>
</dbReference>
<keyword evidence="2" id="KW-0813">Transport</keyword>
<dbReference type="NCBIfam" id="TIGR00797">
    <property type="entry name" value="matE"/>
    <property type="match status" value="1"/>
</dbReference>
<feature type="transmembrane region" description="Helical" evidence="7">
    <location>
        <begin position="92"/>
        <end position="119"/>
    </location>
</feature>
<dbReference type="AlphaFoldDB" id="A0A174AGV6"/>
<dbReference type="GO" id="GO:0042910">
    <property type="term" value="F:xenobiotic transmembrane transporter activity"/>
    <property type="evidence" value="ECO:0007669"/>
    <property type="project" value="InterPro"/>
</dbReference>
<proteinExistence type="predicted"/>
<evidence type="ECO:0000256" key="4">
    <source>
        <dbReference type="ARBA" id="ARBA00022692"/>
    </source>
</evidence>
<reference evidence="8 10" key="1">
    <citation type="submission" date="2015-09" db="EMBL/GenBank/DDBJ databases">
        <authorList>
            <consortium name="Pathogen Informatics"/>
        </authorList>
    </citation>
    <scope>NUCLEOTIDE SEQUENCE [LARGE SCALE GENOMIC DNA]</scope>
    <source>
        <strain evidence="8 10">2789STDY5608837</strain>
    </source>
</reference>
<accession>A0A174AGV6</accession>
<dbReference type="RefSeq" id="WP_055065851.1">
    <property type="nucleotide sequence ID" value="NZ_CABHNB010000003.1"/>
</dbReference>
<dbReference type="InterPro" id="IPR002528">
    <property type="entry name" value="MATE_fam"/>
</dbReference>
<feature type="transmembrane region" description="Helical" evidence="7">
    <location>
        <begin position="163"/>
        <end position="186"/>
    </location>
</feature>
<dbReference type="PIRSF" id="PIRSF006603">
    <property type="entry name" value="DinF"/>
    <property type="match status" value="1"/>
</dbReference>
<protein>
    <submittedName>
        <fullName evidence="9">Multidrug export protein MepA</fullName>
    </submittedName>
    <submittedName>
        <fullName evidence="8">Staphylococcal virulence regulator protein A</fullName>
    </submittedName>
</protein>
<comment type="subcellular location">
    <subcellularLocation>
        <location evidence="1">Cell membrane</location>
        <topology evidence="1">Multi-pass membrane protein</topology>
    </subcellularLocation>
</comment>
<evidence type="ECO:0000256" key="1">
    <source>
        <dbReference type="ARBA" id="ARBA00004651"/>
    </source>
</evidence>
<dbReference type="InterPro" id="IPR052031">
    <property type="entry name" value="Membrane_Transporter-Flippase"/>
</dbReference>
<feature type="transmembrane region" description="Helical" evidence="7">
    <location>
        <begin position="395"/>
        <end position="414"/>
    </location>
</feature>
<feature type="transmembrane region" description="Helical" evidence="7">
    <location>
        <begin position="192"/>
        <end position="212"/>
    </location>
</feature>
<organism evidence="8 10">
    <name type="scientific">Blautia obeum</name>
    <dbReference type="NCBI Taxonomy" id="40520"/>
    <lineage>
        <taxon>Bacteria</taxon>
        <taxon>Bacillati</taxon>
        <taxon>Bacillota</taxon>
        <taxon>Clostridia</taxon>
        <taxon>Lachnospirales</taxon>
        <taxon>Lachnospiraceae</taxon>
        <taxon>Blautia</taxon>
    </lineage>
</organism>
<dbReference type="Proteomes" id="UP000409147">
    <property type="component" value="Unassembled WGS sequence"/>
</dbReference>
<evidence type="ECO:0000313" key="11">
    <source>
        <dbReference type="Proteomes" id="UP000409147"/>
    </source>
</evidence>
<feature type="transmembrane region" description="Helical" evidence="7">
    <location>
        <begin position="355"/>
        <end position="374"/>
    </location>
</feature>
<dbReference type="GO" id="GO:0005886">
    <property type="term" value="C:plasma membrane"/>
    <property type="evidence" value="ECO:0007669"/>
    <property type="project" value="UniProtKB-SubCell"/>
</dbReference>
<evidence type="ECO:0000256" key="6">
    <source>
        <dbReference type="ARBA" id="ARBA00023136"/>
    </source>
</evidence>
<dbReference type="PANTHER" id="PTHR43549">
    <property type="entry name" value="MULTIDRUG RESISTANCE PROTEIN YPNP-RELATED"/>
    <property type="match status" value="1"/>
</dbReference>
<evidence type="ECO:0000256" key="3">
    <source>
        <dbReference type="ARBA" id="ARBA00022475"/>
    </source>
</evidence>
<dbReference type="CDD" id="cd13138">
    <property type="entry name" value="MATE_yoeA_like"/>
    <property type="match status" value="1"/>
</dbReference>
<gene>
    <name evidence="8" type="primary">mepA_5</name>
    <name evidence="9" type="synonym">mepA_3</name>
    <name evidence="8" type="ORF">ERS852394_01053</name>
    <name evidence="9" type="ORF">ROSSTS7063_00297</name>
</gene>
<feature type="transmembrane region" description="Helical" evidence="7">
    <location>
        <begin position="313"/>
        <end position="335"/>
    </location>
</feature>
<dbReference type="InterPro" id="IPR048279">
    <property type="entry name" value="MdtK-like"/>
</dbReference>
<keyword evidence="11" id="KW-1185">Reference proteome</keyword>
<feature type="transmembrane region" description="Helical" evidence="7">
    <location>
        <begin position="131"/>
        <end position="151"/>
    </location>
</feature>
<feature type="transmembrane region" description="Helical" evidence="7">
    <location>
        <begin position="60"/>
        <end position="80"/>
    </location>
</feature>
<evidence type="ECO:0000256" key="7">
    <source>
        <dbReference type="SAM" id="Phobius"/>
    </source>
</evidence>
<keyword evidence="4 7" id="KW-0812">Transmembrane</keyword>
<evidence type="ECO:0000256" key="2">
    <source>
        <dbReference type="ARBA" id="ARBA00022448"/>
    </source>
</evidence>
<name>A0A174AGV6_9FIRM</name>
<dbReference type="GO" id="GO:0015297">
    <property type="term" value="F:antiporter activity"/>
    <property type="evidence" value="ECO:0007669"/>
    <property type="project" value="InterPro"/>
</dbReference>
<keyword evidence="6 7" id="KW-0472">Membrane</keyword>
<dbReference type="EMBL" id="CYZD01000004">
    <property type="protein sequence ID" value="CUN87941.1"/>
    <property type="molecule type" value="Genomic_DNA"/>
</dbReference>
<evidence type="ECO:0000313" key="10">
    <source>
        <dbReference type="Proteomes" id="UP000095409"/>
    </source>
</evidence>
<feature type="transmembrane region" description="Helical" evidence="7">
    <location>
        <begin position="420"/>
        <end position="437"/>
    </location>
</feature>